<evidence type="ECO:0000256" key="1">
    <source>
        <dbReference type="ARBA" id="ARBA00011073"/>
    </source>
</evidence>
<accession>A0A5D4T4H1</accession>
<evidence type="ECO:0000256" key="4">
    <source>
        <dbReference type="ARBA" id="ARBA00022825"/>
    </source>
</evidence>
<dbReference type="PANTHER" id="PTHR43806">
    <property type="entry name" value="PEPTIDASE S8"/>
    <property type="match status" value="1"/>
</dbReference>
<comment type="caution">
    <text evidence="8">The sequence shown here is derived from an EMBL/GenBank/DDBJ whole genome shotgun (WGS) entry which is preliminary data.</text>
</comment>
<dbReference type="PANTHER" id="PTHR43806:SF11">
    <property type="entry name" value="CEREVISIN-RELATED"/>
    <property type="match status" value="1"/>
</dbReference>
<dbReference type="Gene3D" id="3.40.50.200">
    <property type="entry name" value="Peptidase S8/S53 domain"/>
    <property type="match status" value="1"/>
</dbReference>
<name>A0A5D4T4H1_9BACI</name>
<dbReference type="InterPro" id="IPR050131">
    <property type="entry name" value="Peptidase_S8_subtilisin-like"/>
</dbReference>
<dbReference type="InterPro" id="IPR015500">
    <property type="entry name" value="Peptidase_S8_subtilisin-rel"/>
</dbReference>
<feature type="active site" description="Charge relay system" evidence="5">
    <location>
        <position position="252"/>
    </location>
</feature>
<proteinExistence type="inferred from homology"/>
<evidence type="ECO:0000256" key="2">
    <source>
        <dbReference type="ARBA" id="ARBA00022670"/>
    </source>
</evidence>
<dbReference type="InterPro" id="IPR000209">
    <property type="entry name" value="Peptidase_S8/S53_dom"/>
</dbReference>
<protein>
    <submittedName>
        <fullName evidence="8">S8 family serine peptidase</fullName>
    </submittedName>
</protein>
<sequence length="309" mass="34081">MGADEGKAMKLIKLVSSLMCVLIIFGLYFMYEKKSTEAFYQKNWGYQLLQIETLHQKYGLTGKKVKIALIDTGVSPSLHINVVKGINVLDDSTNFQDDHGHGTHLAGVLGSKQLGIAPDSELYIVKALDGNLQGDISNIVKSIEWSISQKVDIILMPFGTFYDSADLKKAIDLAVSHKIIVVSSVGNYGLQENADITYPAKYDNVIAVGALNNEGDIWKGTTMGEELDFLLPGQHINSYSLSGDFLLSSGTSISSAYMAGVLALYLERNKKEEFDFDSLLEELKNQSQQMEGVHIVDPVQLLYEGDKRE</sequence>
<dbReference type="GO" id="GO:0006508">
    <property type="term" value="P:proteolysis"/>
    <property type="evidence" value="ECO:0007669"/>
    <property type="project" value="UniProtKB-KW"/>
</dbReference>
<dbReference type="PROSITE" id="PS51892">
    <property type="entry name" value="SUBTILASE"/>
    <property type="match status" value="1"/>
</dbReference>
<dbReference type="EMBL" id="VTET01000009">
    <property type="protein sequence ID" value="TYS69382.1"/>
    <property type="molecule type" value="Genomic_DNA"/>
</dbReference>
<feature type="transmembrane region" description="Helical" evidence="6">
    <location>
        <begin position="12"/>
        <end position="31"/>
    </location>
</feature>
<feature type="active site" description="Charge relay system" evidence="5">
    <location>
        <position position="71"/>
    </location>
</feature>
<evidence type="ECO:0000259" key="7">
    <source>
        <dbReference type="Pfam" id="PF00082"/>
    </source>
</evidence>
<dbReference type="Proteomes" id="UP000324517">
    <property type="component" value="Unassembled WGS sequence"/>
</dbReference>
<dbReference type="Pfam" id="PF00082">
    <property type="entry name" value="Peptidase_S8"/>
    <property type="match status" value="1"/>
</dbReference>
<feature type="domain" description="Peptidase S8/S53" evidence="7">
    <location>
        <begin position="62"/>
        <end position="271"/>
    </location>
</feature>
<keyword evidence="6" id="KW-0472">Membrane</keyword>
<feature type="active site" description="Charge relay system" evidence="5">
    <location>
        <position position="101"/>
    </location>
</feature>
<keyword evidence="6" id="KW-0812">Transmembrane</keyword>
<dbReference type="AlphaFoldDB" id="A0A5D4T4H1"/>
<comment type="similarity">
    <text evidence="1 5">Belongs to the peptidase S8 family.</text>
</comment>
<evidence type="ECO:0000313" key="9">
    <source>
        <dbReference type="Proteomes" id="UP000324517"/>
    </source>
</evidence>
<dbReference type="InterPro" id="IPR036852">
    <property type="entry name" value="Peptidase_S8/S53_dom_sf"/>
</dbReference>
<dbReference type="PRINTS" id="PR00723">
    <property type="entry name" value="SUBTILISIN"/>
</dbReference>
<keyword evidence="6" id="KW-1133">Transmembrane helix</keyword>
<evidence type="ECO:0000256" key="3">
    <source>
        <dbReference type="ARBA" id="ARBA00022801"/>
    </source>
</evidence>
<dbReference type="OrthoDB" id="9798386at2"/>
<dbReference type="SUPFAM" id="SSF52743">
    <property type="entry name" value="Subtilisin-like"/>
    <property type="match status" value="1"/>
</dbReference>
<dbReference type="GO" id="GO:0004252">
    <property type="term" value="F:serine-type endopeptidase activity"/>
    <property type="evidence" value="ECO:0007669"/>
    <property type="project" value="UniProtKB-UniRule"/>
</dbReference>
<evidence type="ECO:0000256" key="5">
    <source>
        <dbReference type="PROSITE-ProRule" id="PRU01240"/>
    </source>
</evidence>
<gene>
    <name evidence="8" type="ORF">FZC75_17710</name>
</gene>
<evidence type="ECO:0000256" key="6">
    <source>
        <dbReference type="SAM" id="Phobius"/>
    </source>
</evidence>
<reference evidence="8 9" key="1">
    <citation type="submission" date="2019-08" db="EMBL/GenBank/DDBJ databases">
        <title>Bacillus genomes from the desert of Cuatro Cienegas, Coahuila.</title>
        <authorList>
            <person name="Olmedo-Alvarez G."/>
        </authorList>
    </citation>
    <scope>NUCLEOTIDE SEQUENCE [LARGE SCALE GENOMIC DNA]</scope>
    <source>
        <strain evidence="8 9">CH98b_3T</strain>
    </source>
</reference>
<evidence type="ECO:0000313" key="8">
    <source>
        <dbReference type="EMBL" id="TYS69382.1"/>
    </source>
</evidence>
<keyword evidence="2 5" id="KW-0645">Protease</keyword>
<keyword evidence="4 5" id="KW-0720">Serine protease</keyword>
<keyword evidence="3 5" id="KW-0378">Hydrolase</keyword>
<organism evidence="8 9">
    <name type="scientific">Sutcliffiella horikoshii</name>
    <dbReference type="NCBI Taxonomy" id="79883"/>
    <lineage>
        <taxon>Bacteria</taxon>
        <taxon>Bacillati</taxon>
        <taxon>Bacillota</taxon>
        <taxon>Bacilli</taxon>
        <taxon>Bacillales</taxon>
        <taxon>Bacillaceae</taxon>
        <taxon>Sutcliffiella</taxon>
    </lineage>
</organism>